<feature type="compositionally biased region" description="Low complexity" evidence="1">
    <location>
        <begin position="549"/>
        <end position="561"/>
    </location>
</feature>
<dbReference type="Gene3D" id="3.30.70.270">
    <property type="match status" value="2"/>
</dbReference>
<gene>
    <name evidence="3" type="ORF">ACEWY4_005440</name>
</gene>
<dbReference type="FunFam" id="3.10.20.370:FF:000001">
    <property type="entry name" value="Retrovirus-related Pol polyprotein from transposon 17.6-like protein"/>
    <property type="match status" value="1"/>
</dbReference>
<dbReference type="InterPro" id="IPR041577">
    <property type="entry name" value="RT_RNaseH_2"/>
</dbReference>
<dbReference type="AlphaFoldDB" id="A0ABD1KIM1"/>
<feature type="domain" description="Reverse transcriptase/retrotransposon-derived protein RNase H-like" evidence="2">
    <location>
        <begin position="394"/>
        <end position="496"/>
    </location>
</feature>
<dbReference type="InterPro" id="IPR043502">
    <property type="entry name" value="DNA/RNA_pol_sf"/>
</dbReference>
<keyword evidence="4" id="KW-1185">Reference proteome</keyword>
<proteinExistence type="predicted"/>
<evidence type="ECO:0000256" key="1">
    <source>
        <dbReference type="SAM" id="MobiDB-lite"/>
    </source>
</evidence>
<dbReference type="CDD" id="cd09274">
    <property type="entry name" value="RNase_HI_RT_Ty3"/>
    <property type="match status" value="1"/>
</dbReference>
<protein>
    <recommendedName>
        <fullName evidence="2">Reverse transcriptase/retrotransposon-derived protein RNase H-like domain-containing protein</fullName>
    </recommendedName>
</protein>
<feature type="region of interest" description="Disordered" evidence="1">
    <location>
        <begin position="538"/>
        <end position="561"/>
    </location>
</feature>
<evidence type="ECO:0000313" key="3">
    <source>
        <dbReference type="EMBL" id="KAL2098960.1"/>
    </source>
</evidence>
<dbReference type="EMBL" id="JBHFQA010000005">
    <property type="protein sequence ID" value="KAL2098960.1"/>
    <property type="molecule type" value="Genomic_DNA"/>
</dbReference>
<name>A0ABD1KIM1_9TELE</name>
<dbReference type="InterPro" id="IPR043128">
    <property type="entry name" value="Rev_trsase/Diguanyl_cyclase"/>
</dbReference>
<dbReference type="PANTHER" id="PTHR34072:SF49">
    <property type="entry name" value="RIBONUCLEASE H"/>
    <property type="match status" value="1"/>
</dbReference>
<evidence type="ECO:0000313" key="4">
    <source>
        <dbReference type="Proteomes" id="UP001591681"/>
    </source>
</evidence>
<dbReference type="FunFam" id="3.30.70.270:FF:000020">
    <property type="entry name" value="Transposon Tf2-6 polyprotein-like Protein"/>
    <property type="match status" value="1"/>
</dbReference>
<evidence type="ECO:0000259" key="2">
    <source>
        <dbReference type="Pfam" id="PF17919"/>
    </source>
</evidence>
<dbReference type="Pfam" id="PF17919">
    <property type="entry name" value="RT_RNaseH_2"/>
    <property type="match status" value="1"/>
</dbReference>
<sequence length="634" mass="70439">MVADFQVRDIKVSGKGVVIVKDHCLGAHRALLGMNVLAACWEGLFEKQQAATFSSTSEHPEWDHIITDCRRISATMAQQHHEDTARVACRYAIAIPALSEALVWARLPVRTYGSESWVMVEPHNRCSEIEVARTLATVHHGRVPVRVRNLQPYPVHLYRHQGLARITAVGPQQVRKDQDISLTRVSPRVIEVGIVQASQGVGVSAGGMPQHMSCESLQGGGLNTDQQRQLLLVKWQHVFSTHDEDYGCTDIIQHQIPTGDATPVHERYRPLPPTLYQEVRGLLQAHLNHLEEVFQAMERYGLKLRPEKCQLFQNEVKFLGHCVSGKGVSPDPGKVAAVQEWQPPTTVRQVRSFLGFVGYYRRFIKGFSKIARPLNGLLVGTGRPRGRGSPPVAWSPECASAFQELKQELLQAPILAYADFTKPFIVYTDASHCGLGAVLAQQQEGVERVIAYASRSLHPAERNDSNYSSFKLELLAMKWALTEKFKDYLWGAKVTVVTDNNPLVHLHTAKLAAVEQRWVAQLANYDYNIRYRPGRQNSNADALSRLPVTDPDTAASTTPTPTEDGLLVAVVEAPGAKEDAVLLSWGWDSGRWCGLQGRDPDLAALRTYLEQRILPPVAERRAQTLIVAAAQSMG</sequence>
<comment type="caution">
    <text evidence="3">The sequence shown here is derived from an EMBL/GenBank/DDBJ whole genome shotgun (WGS) entry which is preliminary data.</text>
</comment>
<dbReference type="SUPFAM" id="SSF56672">
    <property type="entry name" value="DNA/RNA polymerases"/>
    <property type="match status" value="1"/>
</dbReference>
<accession>A0ABD1KIM1</accession>
<organism evidence="3 4">
    <name type="scientific">Coilia grayii</name>
    <name type="common">Gray's grenadier anchovy</name>
    <dbReference type="NCBI Taxonomy" id="363190"/>
    <lineage>
        <taxon>Eukaryota</taxon>
        <taxon>Metazoa</taxon>
        <taxon>Chordata</taxon>
        <taxon>Craniata</taxon>
        <taxon>Vertebrata</taxon>
        <taxon>Euteleostomi</taxon>
        <taxon>Actinopterygii</taxon>
        <taxon>Neopterygii</taxon>
        <taxon>Teleostei</taxon>
        <taxon>Clupei</taxon>
        <taxon>Clupeiformes</taxon>
        <taxon>Clupeoidei</taxon>
        <taxon>Engraulidae</taxon>
        <taxon>Coilinae</taxon>
        <taxon>Coilia</taxon>
    </lineage>
</organism>
<dbReference type="Proteomes" id="UP001591681">
    <property type="component" value="Unassembled WGS sequence"/>
</dbReference>
<reference evidence="3 4" key="1">
    <citation type="submission" date="2024-09" db="EMBL/GenBank/DDBJ databases">
        <title>A chromosome-level genome assembly of Gray's grenadier anchovy, Coilia grayii.</title>
        <authorList>
            <person name="Fu Z."/>
        </authorList>
    </citation>
    <scope>NUCLEOTIDE SEQUENCE [LARGE SCALE GENOMIC DNA]</scope>
    <source>
        <strain evidence="3">G4</strain>
        <tissue evidence="3">Muscle</tissue>
    </source>
</reference>
<dbReference type="PANTHER" id="PTHR34072">
    <property type="entry name" value="ENZYMATIC POLYPROTEIN-RELATED"/>
    <property type="match status" value="1"/>
</dbReference>